<name>A0A371CQY2_9APHY</name>
<dbReference type="AlphaFoldDB" id="A0A371CQY2"/>
<evidence type="ECO:0000313" key="1">
    <source>
        <dbReference type="EMBL" id="RDX42647.1"/>
    </source>
</evidence>
<gene>
    <name evidence="1" type="ORF">OH76DRAFT_93076</name>
</gene>
<organism evidence="1 2">
    <name type="scientific">Lentinus brumalis</name>
    <dbReference type="NCBI Taxonomy" id="2498619"/>
    <lineage>
        <taxon>Eukaryota</taxon>
        <taxon>Fungi</taxon>
        <taxon>Dikarya</taxon>
        <taxon>Basidiomycota</taxon>
        <taxon>Agaricomycotina</taxon>
        <taxon>Agaricomycetes</taxon>
        <taxon>Polyporales</taxon>
        <taxon>Polyporaceae</taxon>
        <taxon>Lentinus</taxon>
    </lineage>
</organism>
<reference evidence="1 2" key="1">
    <citation type="journal article" date="2018" name="Biotechnol. Biofuels">
        <title>Integrative visual omics of the white-rot fungus Polyporus brumalis exposes the biotechnological potential of its oxidative enzymes for delignifying raw plant biomass.</title>
        <authorList>
            <person name="Miyauchi S."/>
            <person name="Rancon A."/>
            <person name="Drula E."/>
            <person name="Hage H."/>
            <person name="Chaduli D."/>
            <person name="Favel A."/>
            <person name="Grisel S."/>
            <person name="Henrissat B."/>
            <person name="Herpoel-Gimbert I."/>
            <person name="Ruiz-Duenas F.J."/>
            <person name="Chevret D."/>
            <person name="Hainaut M."/>
            <person name="Lin J."/>
            <person name="Wang M."/>
            <person name="Pangilinan J."/>
            <person name="Lipzen A."/>
            <person name="Lesage-Meessen L."/>
            <person name="Navarro D."/>
            <person name="Riley R."/>
            <person name="Grigoriev I.V."/>
            <person name="Zhou S."/>
            <person name="Raouche S."/>
            <person name="Rosso M.N."/>
        </authorList>
    </citation>
    <scope>NUCLEOTIDE SEQUENCE [LARGE SCALE GENOMIC DNA]</scope>
    <source>
        <strain evidence="1 2">BRFM 1820</strain>
    </source>
</reference>
<evidence type="ECO:0000313" key="2">
    <source>
        <dbReference type="Proteomes" id="UP000256964"/>
    </source>
</evidence>
<proteinExistence type="predicted"/>
<keyword evidence="2" id="KW-1185">Reference proteome</keyword>
<sequence>MLRPGPCWGYLCTHDGKKHSAQPRSCSLASPFPASSILEGNQRDARCGPGVKPLGQRRQVQLRSGVGSSSTASSQHVCMTVDMTHERMTYLFSAQCNAGSKFVCHSVEARMRDAGCNHRVVRGVEARI</sequence>
<dbReference type="EMBL" id="KZ857480">
    <property type="protein sequence ID" value="RDX42647.1"/>
    <property type="molecule type" value="Genomic_DNA"/>
</dbReference>
<accession>A0A371CQY2</accession>
<dbReference type="Proteomes" id="UP000256964">
    <property type="component" value="Unassembled WGS sequence"/>
</dbReference>
<protein>
    <submittedName>
        <fullName evidence="1">Uncharacterized protein</fullName>
    </submittedName>
</protein>